<reference evidence="9" key="1">
    <citation type="journal article" date="2020" name="bioRxiv">
        <title>Comparative genomics of Chlamydomonas.</title>
        <authorList>
            <person name="Craig R.J."/>
            <person name="Hasan A.R."/>
            <person name="Ness R.W."/>
            <person name="Keightley P.D."/>
        </authorList>
    </citation>
    <scope>NUCLEOTIDE SEQUENCE</scope>
    <source>
        <strain evidence="9">CCAP 11/70</strain>
    </source>
</reference>
<evidence type="ECO:0000256" key="2">
    <source>
        <dbReference type="ARBA" id="ARBA00005697"/>
    </source>
</evidence>
<proteinExistence type="inferred from homology"/>
<evidence type="ECO:0000256" key="8">
    <source>
        <dbReference type="SAM" id="Phobius"/>
    </source>
</evidence>
<gene>
    <name evidence="9" type="ORF">HYH03_017502</name>
</gene>
<keyword evidence="6 8" id="KW-0472">Membrane</keyword>
<keyword evidence="3" id="KW-0813">Transport</keyword>
<feature type="coiled-coil region" evidence="7">
    <location>
        <begin position="594"/>
        <end position="621"/>
    </location>
</feature>
<protein>
    <recommendedName>
        <fullName evidence="11">Adenine/guanine permease AZG1</fullName>
    </recommendedName>
</protein>
<evidence type="ECO:0000256" key="5">
    <source>
        <dbReference type="ARBA" id="ARBA00022989"/>
    </source>
</evidence>
<dbReference type="GO" id="GO:0012505">
    <property type="term" value="C:endomembrane system"/>
    <property type="evidence" value="ECO:0007669"/>
    <property type="project" value="UniProtKB-SubCell"/>
</dbReference>
<feature type="transmembrane region" description="Helical" evidence="8">
    <location>
        <begin position="526"/>
        <end position="543"/>
    </location>
</feature>
<dbReference type="EMBL" id="JAEHOE010000170">
    <property type="protein sequence ID" value="KAG2483623.1"/>
    <property type="molecule type" value="Genomic_DNA"/>
</dbReference>
<feature type="transmembrane region" description="Helical" evidence="8">
    <location>
        <begin position="217"/>
        <end position="234"/>
    </location>
</feature>
<evidence type="ECO:0000313" key="10">
    <source>
        <dbReference type="Proteomes" id="UP000612055"/>
    </source>
</evidence>
<feature type="transmembrane region" description="Helical" evidence="8">
    <location>
        <begin position="240"/>
        <end position="258"/>
    </location>
</feature>
<feature type="transmembrane region" description="Helical" evidence="8">
    <location>
        <begin position="474"/>
        <end position="495"/>
    </location>
</feature>
<feature type="transmembrane region" description="Helical" evidence="8">
    <location>
        <begin position="437"/>
        <end position="462"/>
    </location>
</feature>
<organism evidence="9 10">
    <name type="scientific">Edaphochlamys debaryana</name>
    <dbReference type="NCBI Taxonomy" id="47281"/>
    <lineage>
        <taxon>Eukaryota</taxon>
        <taxon>Viridiplantae</taxon>
        <taxon>Chlorophyta</taxon>
        <taxon>core chlorophytes</taxon>
        <taxon>Chlorophyceae</taxon>
        <taxon>CS clade</taxon>
        <taxon>Chlamydomonadales</taxon>
        <taxon>Chlamydomonadales incertae sedis</taxon>
        <taxon>Edaphochlamys</taxon>
    </lineage>
</organism>
<feature type="transmembrane region" description="Helical" evidence="8">
    <location>
        <begin position="392"/>
        <end position="417"/>
    </location>
</feature>
<keyword evidence="4 8" id="KW-0812">Transmembrane</keyword>
<feature type="transmembrane region" description="Helical" evidence="8">
    <location>
        <begin position="328"/>
        <end position="350"/>
    </location>
</feature>
<name>A0A835XIW7_9CHLO</name>
<keyword evidence="7" id="KW-0175">Coiled coil</keyword>
<evidence type="ECO:0000313" key="9">
    <source>
        <dbReference type="EMBL" id="KAG2483623.1"/>
    </source>
</evidence>
<dbReference type="GO" id="GO:0015853">
    <property type="term" value="P:adenine transport"/>
    <property type="evidence" value="ECO:0007669"/>
    <property type="project" value="TreeGrafter"/>
</dbReference>
<evidence type="ECO:0000256" key="3">
    <source>
        <dbReference type="ARBA" id="ARBA00022448"/>
    </source>
</evidence>
<dbReference type="GO" id="GO:0015854">
    <property type="term" value="P:guanine transport"/>
    <property type="evidence" value="ECO:0007669"/>
    <property type="project" value="TreeGrafter"/>
</dbReference>
<dbReference type="Pfam" id="PF00860">
    <property type="entry name" value="Xan_ur_permease"/>
    <property type="match status" value="1"/>
</dbReference>
<comment type="similarity">
    <text evidence="2">Belongs to the nucleobase:cation symporter-2 (NCS2) (TC 2.A.40) family. Azg-like subfamily.</text>
</comment>
<sequence length="669" mass="70889">MAEVPERASTWTEKYFVGPLDHLNHVVESSTVGRFFLLKERKSKFTQELRAGTVTFLTMAYILAVNGAIVADTGGPCTVNDCSVNTGEPGCMFGTGQGFDPGYMACVAEVKRSMVTATPAVPTGPAEVKRSMVTATAASTFAACVLMGLMGNLPFGVAPGMGMNAFFTYTVVGFFGSGGMLTYGQALSACFIEGWIFVVIAVTGLRAKINLVVPKCIMLATSGGIGLFLAFIGLQTSNGIGLVAFEPATLVTLAGCPVEDRAPMYIIQDTSKVCSIGANGQLNPPNVGPASPNYACITKMRMRSGSLWLGIMGGVMMVMLMARGFRGAIMTAILFVTFVSWIPGHSASYLGESSQIPGGQARMDYFKKVVQVPDTSKTDLELEWDAFGTSQLWAALVTFLYLDLLDATGTFFSMANYINKQVPGFIDPITKSFPRMTWAFCVDATATWIGALMGIPPLATYIESATGIREGGRTGLTAIMIGFYFFIAMFFTPIISSIPPYATGPALILVGALMIENLLDIDWKDTTQALPAFVTIAVIPFTYSIAYGIIAGLVSYMLLYVLLLAYDLLTCPFSGKSVKDILAAAKPDAFKSREQLEAEELARQRARADALESELEEAARVIAASSGAKKDDVSVVMALELGQAPASAAAVTAKAAVGSGSGNSSSSNV</sequence>
<dbReference type="OrthoDB" id="431212at2759"/>
<dbReference type="PANTHER" id="PTHR43337:SF1">
    <property type="entry name" value="XANTHINE_URACIL PERMEASE C887.17-RELATED"/>
    <property type="match status" value="1"/>
</dbReference>
<dbReference type="AlphaFoldDB" id="A0A835XIW7"/>
<evidence type="ECO:0000256" key="4">
    <source>
        <dbReference type="ARBA" id="ARBA00022692"/>
    </source>
</evidence>
<dbReference type="GO" id="GO:0005345">
    <property type="term" value="F:purine nucleobase transmembrane transporter activity"/>
    <property type="evidence" value="ECO:0007669"/>
    <property type="project" value="TreeGrafter"/>
</dbReference>
<dbReference type="InterPro" id="IPR006043">
    <property type="entry name" value="NCS2"/>
</dbReference>
<evidence type="ECO:0008006" key="11">
    <source>
        <dbReference type="Google" id="ProtNLM"/>
    </source>
</evidence>
<dbReference type="GO" id="GO:0005886">
    <property type="term" value="C:plasma membrane"/>
    <property type="evidence" value="ECO:0007669"/>
    <property type="project" value="TreeGrafter"/>
</dbReference>
<feature type="transmembrane region" description="Helical" evidence="8">
    <location>
        <begin position="305"/>
        <end position="322"/>
    </location>
</feature>
<evidence type="ECO:0000256" key="7">
    <source>
        <dbReference type="SAM" id="Coils"/>
    </source>
</evidence>
<evidence type="ECO:0000256" key="6">
    <source>
        <dbReference type="ARBA" id="ARBA00023136"/>
    </source>
</evidence>
<dbReference type="PANTHER" id="PTHR43337">
    <property type="entry name" value="XANTHINE/URACIL PERMEASE C887.17-RELATED"/>
    <property type="match status" value="1"/>
</dbReference>
<comment type="caution">
    <text evidence="9">The sequence shown here is derived from an EMBL/GenBank/DDBJ whole genome shotgun (WGS) entry which is preliminary data.</text>
</comment>
<feature type="transmembrane region" description="Helical" evidence="8">
    <location>
        <begin position="186"/>
        <end position="205"/>
    </location>
</feature>
<comment type="subcellular location">
    <subcellularLocation>
        <location evidence="1">Endomembrane system</location>
        <topology evidence="1">Multi-pass membrane protein</topology>
    </subcellularLocation>
</comment>
<dbReference type="Proteomes" id="UP000612055">
    <property type="component" value="Unassembled WGS sequence"/>
</dbReference>
<keyword evidence="10" id="KW-1185">Reference proteome</keyword>
<keyword evidence="5 8" id="KW-1133">Transmembrane helix</keyword>
<evidence type="ECO:0000256" key="1">
    <source>
        <dbReference type="ARBA" id="ARBA00004127"/>
    </source>
</evidence>
<accession>A0A835XIW7</accession>
<dbReference type="InterPro" id="IPR045018">
    <property type="entry name" value="Azg-like"/>
</dbReference>
<feature type="transmembrane region" description="Helical" evidence="8">
    <location>
        <begin position="501"/>
        <end position="519"/>
    </location>
</feature>